<dbReference type="OrthoDB" id="15688at2759"/>
<feature type="compositionally biased region" description="Polar residues" evidence="7">
    <location>
        <begin position="28"/>
        <end position="38"/>
    </location>
</feature>
<dbReference type="GO" id="GO:0006396">
    <property type="term" value="P:RNA processing"/>
    <property type="evidence" value="ECO:0007669"/>
    <property type="project" value="InterPro"/>
</dbReference>
<dbReference type="InterPro" id="IPR035979">
    <property type="entry name" value="RBD_domain_sf"/>
</dbReference>
<dbReference type="GO" id="GO:0005737">
    <property type="term" value="C:cytoplasm"/>
    <property type="evidence" value="ECO:0007669"/>
    <property type="project" value="UniProtKB-SubCell"/>
</dbReference>
<comment type="subcellular location">
    <subcellularLocation>
        <location evidence="2">Cytoplasm</location>
    </subcellularLocation>
    <subcellularLocation>
        <location evidence="1">Nucleus</location>
    </subcellularLocation>
</comment>
<sequence>MASMSEDRYSGKSGVFDSLDSGAEGATSMDTDSESSAAAQPGAPARSIEGWVIFLTGLHEETQEDDVFEVAQEYGDVRNLHLNLDRRTGFVKGYCLIEYESKTEASSAISGLSGKMILETPVTADWAFVRPPPMADDSAGLSSAVSKLRFMSRGAELTAKQKLEQEQRAIRKRLEWSVPGFKDTKSTEVQIRQPGEPLKQVVLHGRRFEAAWLVSCPLLNATLGSRSYGGFNPYVESMMAEVTKRSSKLKRKRIG</sequence>
<protein>
    <submittedName>
        <fullName evidence="9">RNA-binding protein 8A</fullName>
    </submittedName>
</protein>
<dbReference type="PRINTS" id="PR01738">
    <property type="entry name" value="RNABINDINGM8"/>
</dbReference>
<dbReference type="Pfam" id="PF00076">
    <property type="entry name" value="RRM_1"/>
    <property type="match status" value="1"/>
</dbReference>
<keyword evidence="4 6" id="KW-0694">RNA-binding</keyword>
<dbReference type="EMBL" id="JABANP010000059">
    <property type="protein sequence ID" value="KAF4692509.1"/>
    <property type="molecule type" value="Genomic_DNA"/>
</dbReference>
<keyword evidence="5" id="KW-0539">Nucleus</keyword>
<evidence type="ECO:0000256" key="3">
    <source>
        <dbReference type="ARBA" id="ARBA00022490"/>
    </source>
</evidence>
<dbReference type="SMART" id="SM00360">
    <property type="entry name" value="RRM"/>
    <property type="match status" value="1"/>
</dbReference>
<dbReference type="InterPro" id="IPR012677">
    <property type="entry name" value="Nucleotide-bd_a/b_plait_sf"/>
</dbReference>
<evidence type="ECO:0000256" key="6">
    <source>
        <dbReference type="PROSITE-ProRule" id="PRU00176"/>
    </source>
</evidence>
<evidence type="ECO:0000256" key="2">
    <source>
        <dbReference type="ARBA" id="ARBA00004496"/>
    </source>
</evidence>
<dbReference type="AlphaFoldDB" id="A0A7J6P8T5"/>
<gene>
    <name evidence="9" type="primary">RBM8A</name>
    <name evidence="9" type="ORF">FOZ60_013178</name>
</gene>
<dbReference type="Gene3D" id="3.30.70.330">
    <property type="match status" value="1"/>
</dbReference>
<feature type="compositionally biased region" description="Basic and acidic residues" evidence="7">
    <location>
        <begin position="1"/>
        <end position="10"/>
    </location>
</feature>
<dbReference type="InterPro" id="IPR000504">
    <property type="entry name" value="RRM_dom"/>
</dbReference>
<organism evidence="9 10">
    <name type="scientific">Perkinsus olseni</name>
    <name type="common">Perkinsus atlanticus</name>
    <dbReference type="NCBI Taxonomy" id="32597"/>
    <lineage>
        <taxon>Eukaryota</taxon>
        <taxon>Sar</taxon>
        <taxon>Alveolata</taxon>
        <taxon>Perkinsozoa</taxon>
        <taxon>Perkinsea</taxon>
        <taxon>Perkinsida</taxon>
        <taxon>Perkinsidae</taxon>
        <taxon>Perkinsus</taxon>
    </lineage>
</organism>
<dbReference type="PROSITE" id="PS50102">
    <property type="entry name" value="RRM"/>
    <property type="match status" value="1"/>
</dbReference>
<feature type="domain" description="RRM" evidence="8">
    <location>
        <begin position="51"/>
        <end position="129"/>
    </location>
</feature>
<evidence type="ECO:0000256" key="1">
    <source>
        <dbReference type="ARBA" id="ARBA00004123"/>
    </source>
</evidence>
<dbReference type="CDD" id="cd12324">
    <property type="entry name" value="RRM_RBM8"/>
    <property type="match status" value="1"/>
</dbReference>
<dbReference type="Pfam" id="PF10175">
    <property type="entry name" value="MPP6"/>
    <property type="match status" value="1"/>
</dbReference>
<dbReference type="GO" id="GO:0003729">
    <property type="term" value="F:mRNA binding"/>
    <property type="evidence" value="ECO:0007669"/>
    <property type="project" value="InterPro"/>
</dbReference>
<dbReference type="InterPro" id="IPR033744">
    <property type="entry name" value="RRM_RBM8"/>
</dbReference>
<evidence type="ECO:0000256" key="4">
    <source>
        <dbReference type="ARBA" id="ARBA00022884"/>
    </source>
</evidence>
<evidence type="ECO:0000256" key="5">
    <source>
        <dbReference type="ARBA" id="ARBA00023242"/>
    </source>
</evidence>
<evidence type="ECO:0000259" key="8">
    <source>
        <dbReference type="PROSITE" id="PS50102"/>
    </source>
</evidence>
<evidence type="ECO:0000313" key="10">
    <source>
        <dbReference type="Proteomes" id="UP000541610"/>
    </source>
</evidence>
<evidence type="ECO:0000313" key="9">
    <source>
        <dbReference type="EMBL" id="KAF4692509.1"/>
    </source>
</evidence>
<comment type="caution">
    <text evidence="9">The sequence shown here is derived from an EMBL/GenBank/DDBJ whole genome shotgun (WGS) entry which is preliminary data.</text>
</comment>
<name>A0A7J6P8T5_PEROL</name>
<dbReference type="GO" id="GO:0005634">
    <property type="term" value="C:nucleus"/>
    <property type="evidence" value="ECO:0007669"/>
    <property type="project" value="UniProtKB-SubCell"/>
</dbReference>
<feature type="region of interest" description="Disordered" evidence="7">
    <location>
        <begin position="1"/>
        <end position="43"/>
    </location>
</feature>
<dbReference type="InterPro" id="IPR008111">
    <property type="entry name" value="RNA-bd_8"/>
</dbReference>
<evidence type="ECO:0000256" key="7">
    <source>
        <dbReference type="SAM" id="MobiDB-lite"/>
    </source>
</evidence>
<keyword evidence="3" id="KW-0963">Cytoplasm</keyword>
<proteinExistence type="predicted"/>
<reference evidence="9 10" key="1">
    <citation type="submission" date="2020-04" db="EMBL/GenBank/DDBJ databases">
        <title>Perkinsus olseni comparative genomics.</title>
        <authorList>
            <person name="Bogema D.R."/>
        </authorList>
    </citation>
    <scope>NUCLEOTIDE SEQUENCE [LARGE SCALE GENOMIC DNA]</scope>
    <source>
        <strain evidence="9">00978-12</strain>
    </source>
</reference>
<dbReference type="PANTHER" id="PTHR45894">
    <property type="entry name" value="RNA-BINDING PROTEIN 8A"/>
    <property type="match status" value="1"/>
</dbReference>
<dbReference type="Proteomes" id="UP000541610">
    <property type="component" value="Unassembled WGS sequence"/>
</dbReference>
<dbReference type="SUPFAM" id="SSF54928">
    <property type="entry name" value="RNA-binding domain, RBD"/>
    <property type="match status" value="1"/>
</dbReference>
<accession>A0A7J6P8T5</accession>